<feature type="compositionally biased region" description="Basic and acidic residues" evidence="1">
    <location>
        <begin position="645"/>
        <end position="659"/>
    </location>
</feature>
<gene>
    <name evidence="3" type="ORF">MCOR_14515</name>
</gene>
<accession>A0A6J8B393</accession>
<feature type="transmembrane region" description="Helical" evidence="2">
    <location>
        <begin position="517"/>
        <end position="539"/>
    </location>
</feature>
<organism evidence="3 4">
    <name type="scientific">Mytilus coruscus</name>
    <name type="common">Sea mussel</name>
    <dbReference type="NCBI Taxonomy" id="42192"/>
    <lineage>
        <taxon>Eukaryota</taxon>
        <taxon>Metazoa</taxon>
        <taxon>Spiralia</taxon>
        <taxon>Lophotrochozoa</taxon>
        <taxon>Mollusca</taxon>
        <taxon>Bivalvia</taxon>
        <taxon>Autobranchia</taxon>
        <taxon>Pteriomorphia</taxon>
        <taxon>Mytilida</taxon>
        <taxon>Mytiloidea</taxon>
        <taxon>Mytilidae</taxon>
        <taxon>Mytilinae</taxon>
        <taxon>Mytilus</taxon>
    </lineage>
</organism>
<evidence type="ECO:0000256" key="1">
    <source>
        <dbReference type="SAM" id="MobiDB-lite"/>
    </source>
</evidence>
<evidence type="ECO:0008006" key="5">
    <source>
        <dbReference type="Google" id="ProtNLM"/>
    </source>
</evidence>
<name>A0A6J8B393_MYTCO</name>
<feature type="region of interest" description="Disordered" evidence="1">
    <location>
        <begin position="631"/>
        <end position="682"/>
    </location>
</feature>
<reference evidence="3 4" key="1">
    <citation type="submission" date="2020-06" db="EMBL/GenBank/DDBJ databases">
        <authorList>
            <person name="Li R."/>
            <person name="Bekaert M."/>
        </authorList>
    </citation>
    <scope>NUCLEOTIDE SEQUENCE [LARGE SCALE GENOMIC DNA]</scope>
    <source>
        <strain evidence="4">wild</strain>
    </source>
</reference>
<keyword evidence="2" id="KW-0812">Transmembrane</keyword>
<protein>
    <recommendedName>
        <fullName evidence="5">C-type lectin domain-containing protein</fullName>
    </recommendedName>
</protein>
<dbReference type="EMBL" id="CACVKT020002548">
    <property type="protein sequence ID" value="CAC5378302.1"/>
    <property type="molecule type" value="Genomic_DNA"/>
</dbReference>
<keyword evidence="2" id="KW-0472">Membrane</keyword>
<sequence length="701" mass="78006">MQYLFSFLAFVEIIQQSKNWFEANNECVNKGGRLAHEDELHPSTCANKSINVWIDKYNQERLTPWIANMGCFVTTKQKWSKSSVLECYRLCKSTPFGYQEPWCSCEDETPVSFIPDTPCITKNSNGNNGNNSWLYNKIESKDYVIRYNESNTQAKSEITCSNHSNHLISRGVHGLCMKVKNTPEFWTGIKRFRYNDIGMLTDKVKCVYVRCQNRIGQETFEYCRRQLDGVACNINGTSDNVTTVKPSPESALAPVITSLSESSALHLGCVSSNVPLQSIVESTTVFTKGRVSMSNTENLVLPTSVTSGLLSDHTSTYIVSGSIKSSSISPPKANTIDMTTTVYSSFVTNKNRIELTENNIMHSTTTMNSKKSKIHQSSTVKPSPNSALAPVITSLSESSAFHLGYVSTNVPLQSIVENTTVFTKGSVLMLNTENLVLPTSVTSGLLSEHTSKHLVSASIESSSISPPEANTIDMTTTVFSSFVTNKNRIELMENNVMHSTTTMNSNKSNIYQSSTGLIVGISISTLAVLIIASIGICRLRHQGPFKKKAEDNTIPITKTTDPNYHDIDFDLEKETTLIENDSTRHFLETNGNDIQFRPTDHTSNGKTNIPNNAYAVMVKNRIPDAIKTEKNHDNHENTFFSTNESDNKTKINQPRRIDGNEYSNTNDTSAGHLDHNDPNYDTTTHVFHAKESVNESDYDHL</sequence>
<keyword evidence="4" id="KW-1185">Reference proteome</keyword>
<dbReference type="Proteomes" id="UP000507470">
    <property type="component" value="Unassembled WGS sequence"/>
</dbReference>
<evidence type="ECO:0000313" key="3">
    <source>
        <dbReference type="EMBL" id="CAC5378302.1"/>
    </source>
</evidence>
<keyword evidence="2" id="KW-1133">Transmembrane helix</keyword>
<evidence type="ECO:0000256" key="2">
    <source>
        <dbReference type="SAM" id="Phobius"/>
    </source>
</evidence>
<proteinExistence type="predicted"/>
<dbReference type="OrthoDB" id="6177906at2759"/>
<dbReference type="AlphaFoldDB" id="A0A6J8B393"/>
<evidence type="ECO:0000313" key="4">
    <source>
        <dbReference type="Proteomes" id="UP000507470"/>
    </source>
</evidence>